<dbReference type="OrthoDB" id="5504890at2"/>
<dbReference type="EMBL" id="MOMC01000009">
    <property type="protein sequence ID" value="ONH32618.1"/>
    <property type="molecule type" value="Genomic_DNA"/>
</dbReference>
<proteinExistence type="predicted"/>
<protein>
    <submittedName>
        <fullName evidence="1">Uncharacterized protein</fullName>
    </submittedName>
</protein>
<reference evidence="2" key="1">
    <citation type="submission" date="2016-10" db="EMBL/GenBank/DDBJ databases">
        <title>Frankia sp. NRRL B-16386 Genome sequencing.</title>
        <authorList>
            <person name="Ghodhbane-Gtari F."/>
            <person name="Swanson E."/>
            <person name="Gueddou A."/>
            <person name="Hezbri K."/>
            <person name="Ktari K."/>
            <person name="Nouioui I."/>
            <person name="Morris K."/>
            <person name="Simpson S."/>
            <person name="Abebe-Akele F."/>
            <person name="Thomas K."/>
            <person name="Gtari M."/>
            <person name="Tisa L.S."/>
        </authorList>
    </citation>
    <scope>NUCLEOTIDE SEQUENCE [LARGE SCALE GENOMIC DNA]</scope>
    <source>
        <strain evidence="2">NRRL B-16386</strain>
    </source>
</reference>
<gene>
    <name evidence="1" type="ORF">BL253_04725</name>
</gene>
<dbReference type="AlphaFoldDB" id="A0A1V2IHG3"/>
<organism evidence="1 2">
    <name type="scientific">Pseudofrankia asymbiotica</name>
    <dbReference type="NCBI Taxonomy" id="1834516"/>
    <lineage>
        <taxon>Bacteria</taxon>
        <taxon>Bacillati</taxon>
        <taxon>Actinomycetota</taxon>
        <taxon>Actinomycetes</taxon>
        <taxon>Frankiales</taxon>
        <taxon>Frankiaceae</taxon>
        <taxon>Pseudofrankia</taxon>
    </lineage>
</organism>
<sequence length="181" mass="19640">MAQTTTADGQTTTTSHKPAGERLLGIYLNDHLAGSSAGLRLARRLAGAHERLPIGPELRSIAEEIDEDRSVLIALMEQLGAPRRRYKIAAGLLAELVGRLKSNGRLVARSPLSTVTELEALRLGVEGKRLAWVTLRDLAEEEPGLGLDPARFDQLEQRAVGQAARLEAMRLRAGHAALTER</sequence>
<name>A0A1V2IHG3_9ACTN</name>
<dbReference type="RefSeq" id="WP_076813911.1">
    <property type="nucleotide sequence ID" value="NZ_MOMC01000009.1"/>
</dbReference>
<evidence type="ECO:0000313" key="1">
    <source>
        <dbReference type="EMBL" id="ONH32618.1"/>
    </source>
</evidence>
<evidence type="ECO:0000313" key="2">
    <source>
        <dbReference type="Proteomes" id="UP000188929"/>
    </source>
</evidence>
<keyword evidence="2" id="KW-1185">Reference proteome</keyword>
<comment type="caution">
    <text evidence="1">The sequence shown here is derived from an EMBL/GenBank/DDBJ whole genome shotgun (WGS) entry which is preliminary data.</text>
</comment>
<dbReference type="STRING" id="1834516.BL253_04725"/>
<accession>A0A1V2IHG3</accession>
<dbReference type="Proteomes" id="UP000188929">
    <property type="component" value="Unassembled WGS sequence"/>
</dbReference>